<gene>
    <name evidence="1" type="ORF">FC75_GL001776</name>
</gene>
<dbReference type="CDD" id="cd07067">
    <property type="entry name" value="HP_PGM_like"/>
    <property type="match status" value="1"/>
</dbReference>
<dbReference type="EMBL" id="AYZJ01000032">
    <property type="protein sequence ID" value="KRN22497.1"/>
    <property type="molecule type" value="Genomic_DNA"/>
</dbReference>
<evidence type="ECO:0000313" key="1">
    <source>
        <dbReference type="EMBL" id="KRN22497.1"/>
    </source>
</evidence>
<sequence>MTTFYFIRHGQTTANTQYIKQGIINDERTHLTETGKQQAEHLAASFDLSGCTAMLVSPLARTQETAAILNAKAHLPITLDKRLLEISYGKWDGQNNHELERQYPDVYDPVLHDVLPTYVKYAKDGETFDAVVGRVADFMAAQTAAHPDQQLVVVTHGFTVKAAALAVLHPQDPMSLPEPDNTSVTKITQTASGAAHLWYYNRFDAQTY</sequence>
<dbReference type="GO" id="GO:0016791">
    <property type="term" value="F:phosphatase activity"/>
    <property type="evidence" value="ECO:0007669"/>
    <property type="project" value="TreeGrafter"/>
</dbReference>
<dbReference type="PANTHER" id="PTHR48100:SF1">
    <property type="entry name" value="HISTIDINE PHOSPHATASE FAMILY PROTEIN-RELATED"/>
    <property type="match status" value="1"/>
</dbReference>
<keyword evidence="2" id="KW-1185">Reference proteome</keyword>
<dbReference type="STRING" id="1423730.FC75_GL001776"/>
<reference evidence="1 2" key="1">
    <citation type="journal article" date="2015" name="Genome Announc.">
        <title>Expanding the biotechnology potential of lactobacilli through comparative genomics of 213 strains and associated genera.</title>
        <authorList>
            <person name="Sun Z."/>
            <person name="Harris H.M."/>
            <person name="McCann A."/>
            <person name="Guo C."/>
            <person name="Argimon S."/>
            <person name="Zhang W."/>
            <person name="Yang X."/>
            <person name="Jeffery I.B."/>
            <person name="Cooney J.C."/>
            <person name="Kagawa T.F."/>
            <person name="Liu W."/>
            <person name="Song Y."/>
            <person name="Salvetti E."/>
            <person name="Wrobel A."/>
            <person name="Rasinkangas P."/>
            <person name="Parkhill J."/>
            <person name="Rea M.C."/>
            <person name="O'Sullivan O."/>
            <person name="Ritari J."/>
            <person name="Douillard F.P."/>
            <person name="Paul Ross R."/>
            <person name="Yang R."/>
            <person name="Briner A.E."/>
            <person name="Felis G.E."/>
            <person name="de Vos W.M."/>
            <person name="Barrangou R."/>
            <person name="Klaenhammer T.R."/>
            <person name="Caufield P.W."/>
            <person name="Cui Y."/>
            <person name="Zhang H."/>
            <person name="O'Toole P.W."/>
        </authorList>
    </citation>
    <scope>NUCLEOTIDE SEQUENCE [LARGE SCALE GENOMIC DNA]</scope>
    <source>
        <strain evidence="1 2">DSM 22697</strain>
    </source>
</reference>
<dbReference type="Proteomes" id="UP000050865">
    <property type="component" value="Unassembled WGS sequence"/>
</dbReference>
<dbReference type="SMART" id="SM00855">
    <property type="entry name" value="PGAM"/>
    <property type="match status" value="1"/>
</dbReference>
<comment type="caution">
    <text evidence="1">The sequence shown here is derived from an EMBL/GenBank/DDBJ whole genome shotgun (WGS) entry which is preliminary data.</text>
</comment>
<dbReference type="Pfam" id="PF00300">
    <property type="entry name" value="His_Phos_1"/>
    <property type="match status" value="1"/>
</dbReference>
<dbReference type="InterPro" id="IPR029033">
    <property type="entry name" value="His_PPase_superfam"/>
</dbReference>
<dbReference type="InterPro" id="IPR050275">
    <property type="entry name" value="PGM_Phosphatase"/>
</dbReference>
<proteinExistence type="predicted"/>
<dbReference type="Gene3D" id="3.40.50.1240">
    <property type="entry name" value="Phosphoglycerate mutase-like"/>
    <property type="match status" value="1"/>
</dbReference>
<dbReference type="RefSeq" id="WP_054664123.1">
    <property type="nucleotide sequence ID" value="NZ_AYZJ01000032.1"/>
</dbReference>
<dbReference type="OrthoDB" id="9782128at2"/>
<dbReference type="InterPro" id="IPR013078">
    <property type="entry name" value="His_Pase_superF_clade-1"/>
</dbReference>
<dbReference type="SUPFAM" id="SSF53254">
    <property type="entry name" value="Phosphoglycerate mutase-like"/>
    <property type="match status" value="1"/>
</dbReference>
<protein>
    <submittedName>
        <fullName evidence="1">Phosphoglycerate mutase</fullName>
    </submittedName>
</protein>
<accession>A0A0R2F1R2</accession>
<evidence type="ECO:0000313" key="2">
    <source>
        <dbReference type="Proteomes" id="UP000050865"/>
    </source>
</evidence>
<organism evidence="1 2">
    <name type="scientific">Lacticaseibacillus camelliae DSM 22697 = JCM 13995</name>
    <dbReference type="NCBI Taxonomy" id="1423730"/>
    <lineage>
        <taxon>Bacteria</taxon>
        <taxon>Bacillati</taxon>
        <taxon>Bacillota</taxon>
        <taxon>Bacilli</taxon>
        <taxon>Lactobacillales</taxon>
        <taxon>Lactobacillaceae</taxon>
        <taxon>Lacticaseibacillus</taxon>
    </lineage>
</organism>
<dbReference type="PATRIC" id="fig|1423730.4.peg.1851"/>
<dbReference type="PANTHER" id="PTHR48100">
    <property type="entry name" value="BROAD-SPECIFICITY PHOSPHATASE YOR283W-RELATED"/>
    <property type="match status" value="1"/>
</dbReference>
<name>A0A0R2F1R2_9LACO</name>
<dbReference type="AlphaFoldDB" id="A0A0R2F1R2"/>
<dbReference type="GO" id="GO:0005737">
    <property type="term" value="C:cytoplasm"/>
    <property type="evidence" value="ECO:0007669"/>
    <property type="project" value="TreeGrafter"/>
</dbReference>